<protein>
    <recommendedName>
        <fullName evidence="5">Helicase C-terminal domain-containing protein</fullName>
    </recommendedName>
</protein>
<dbReference type="CDD" id="cd18793">
    <property type="entry name" value="SF2_C_SNF"/>
    <property type="match status" value="1"/>
</dbReference>
<dbReference type="Pfam" id="PF00271">
    <property type="entry name" value="Helicase_C"/>
    <property type="match status" value="1"/>
</dbReference>
<dbReference type="PANTHER" id="PTHR45626:SF51">
    <property type="entry name" value="SNF2-RELATED DOMAIN-CONTAINING PROTEIN"/>
    <property type="match status" value="1"/>
</dbReference>
<keyword evidence="7" id="KW-1185">Reference proteome</keyword>
<name>A0A9P4SBT9_9PEZI</name>
<dbReference type="Pfam" id="PF00176">
    <property type="entry name" value="SNF2-rel_dom"/>
    <property type="match status" value="1"/>
</dbReference>
<dbReference type="InterPro" id="IPR000330">
    <property type="entry name" value="SNF2_N"/>
</dbReference>
<dbReference type="PANTHER" id="PTHR45626">
    <property type="entry name" value="TRANSCRIPTION TERMINATION FACTOR 2-RELATED"/>
    <property type="match status" value="1"/>
</dbReference>
<dbReference type="AlphaFoldDB" id="A0A9P4SBT9"/>
<evidence type="ECO:0000256" key="3">
    <source>
        <dbReference type="ARBA" id="ARBA00022840"/>
    </source>
</evidence>
<dbReference type="SUPFAM" id="SSF52540">
    <property type="entry name" value="P-loop containing nucleoside triphosphate hydrolases"/>
    <property type="match status" value="2"/>
</dbReference>
<evidence type="ECO:0000313" key="7">
    <source>
        <dbReference type="Proteomes" id="UP000799429"/>
    </source>
</evidence>
<feature type="region of interest" description="Disordered" evidence="4">
    <location>
        <begin position="889"/>
        <end position="913"/>
    </location>
</feature>
<accession>A0A9P4SBT9</accession>
<evidence type="ECO:0000259" key="5">
    <source>
        <dbReference type="PROSITE" id="PS51194"/>
    </source>
</evidence>
<dbReference type="Gene3D" id="3.40.50.300">
    <property type="entry name" value="P-loop containing nucleotide triphosphate hydrolases"/>
    <property type="match status" value="1"/>
</dbReference>
<feature type="region of interest" description="Disordered" evidence="4">
    <location>
        <begin position="1"/>
        <end position="26"/>
    </location>
</feature>
<feature type="compositionally biased region" description="Polar residues" evidence="4">
    <location>
        <begin position="1214"/>
        <end position="1235"/>
    </location>
</feature>
<feature type="compositionally biased region" description="Low complexity" evidence="4">
    <location>
        <begin position="1236"/>
        <end position="1250"/>
    </location>
</feature>
<evidence type="ECO:0000256" key="4">
    <source>
        <dbReference type="SAM" id="MobiDB-lite"/>
    </source>
</evidence>
<keyword evidence="3" id="KW-0067">ATP-binding</keyword>
<gene>
    <name evidence="6" type="ORF">M501DRAFT_728211</name>
</gene>
<proteinExistence type="predicted"/>
<feature type="region of interest" description="Disordered" evidence="4">
    <location>
        <begin position="1159"/>
        <end position="1259"/>
    </location>
</feature>
<dbReference type="PROSITE" id="PS51194">
    <property type="entry name" value="HELICASE_CTER"/>
    <property type="match status" value="1"/>
</dbReference>
<dbReference type="OrthoDB" id="2801544at2759"/>
<dbReference type="InterPro" id="IPR014001">
    <property type="entry name" value="Helicase_ATP-bd"/>
</dbReference>
<dbReference type="Proteomes" id="UP000799429">
    <property type="component" value="Unassembled WGS sequence"/>
</dbReference>
<feature type="compositionally biased region" description="Polar residues" evidence="4">
    <location>
        <begin position="1"/>
        <end position="10"/>
    </location>
</feature>
<evidence type="ECO:0000256" key="2">
    <source>
        <dbReference type="ARBA" id="ARBA00022801"/>
    </source>
</evidence>
<dbReference type="InterPro" id="IPR027417">
    <property type="entry name" value="P-loop_NTPase"/>
</dbReference>
<evidence type="ECO:0000313" key="6">
    <source>
        <dbReference type="EMBL" id="KAF2839702.1"/>
    </source>
</evidence>
<dbReference type="Gene3D" id="3.40.50.10810">
    <property type="entry name" value="Tandem AAA-ATPase domain"/>
    <property type="match status" value="2"/>
</dbReference>
<dbReference type="GO" id="GO:0006281">
    <property type="term" value="P:DNA repair"/>
    <property type="evidence" value="ECO:0007669"/>
    <property type="project" value="TreeGrafter"/>
</dbReference>
<dbReference type="GO" id="GO:0005634">
    <property type="term" value="C:nucleus"/>
    <property type="evidence" value="ECO:0007669"/>
    <property type="project" value="TreeGrafter"/>
</dbReference>
<dbReference type="InterPro" id="IPR049730">
    <property type="entry name" value="SNF2/RAD54-like_C"/>
</dbReference>
<dbReference type="InterPro" id="IPR038718">
    <property type="entry name" value="SNF2-like_sf"/>
</dbReference>
<dbReference type="GO" id="GO:0008094">
    <property type="term" value="F:ATP-dependent activity, acting on DNA"/>
    <property type="evidence" value="ECO:0007669"/>
    <property type="project" value="TreeGrafter"/>
</dbReference>
<sequence length="1259" mass="141407">MDSFHLSQSDALKDSPSDSSSKVRPAACLNRSRRPALRDYIPVGCLHHSTFRVNLSPDIELTWHDEYDANIDSAHWKEVDRETFGLVNISEPLNVDVQKLLDADCVRLFINLNRLFTNHQIIIRVYILPDDVYRNQSSRDGRLLRSALHHLIGRLDVSPNTWHGAPMPDCVQMFNVWGTFEDRSLFFLFNKLESPSPDATKVRNRFSRCAINDLLNHKIHIPGLKTLLYPYQARSAALMVQREAEPVLELDPRLHERTSPMRKVYYYNPRDVSFLSTPRYYESNKGGILAETMGLGKTLICLAVILSTQYHLPNIPSQYQQSLARRPVAASLVNMTISTINKHSIPARAALRKIEARTGEEMMQCIKELDQCPATYSIPVEPVRLVRGQRKYAPRQVQICSGTIVVVPRNLVHQWQLQLKDHVEDNALKTIVIDKPGDPLPSPSKLAEFDLIIFSRPRFEQEVRDGTDSQGRRLSKKSVTTCNCEYIGASRIRDCRCLKADEIYTSPLKYLHFLRIIIDEGHGFSSSNSAAVFVGKELVTADRRWVITGTPAKDLLGVEVDLLKNGIEDSLDAEALRERAIDERKSFDFQEDAGAVKSLGLLASNFLKVHPWTRSTEGAAEWEDYVYWHEDRQRKTYSGFSCVMRKVLSSLVVKTRPCDVERDITLPPLTHHTTYLEPSFHDKMTANLFIQVLRSNAITSERTDGDYLFHRKNTKPRAHLLANLRQSNIIWTGFREKDVQGTLSVSTSYLEKENTRCSPEDRKLLQESMKLAGAVLDCPGWKALGRTHELGVFVDKWPDQSCHSWALGGVVQPMLVGIYHLLQAQIFVNTKITAVEPTKGLKEFGETVIAQAYSNYDSDDDKNQGGQLSASIPISCVDETPVAAKIHAAAKSPKKSRQQWSNQSTEEPQEMNLPAKITAIRGKKRAELDKFVLPSESPLRNSHVIGTTSAKISYLLGRIIGLERAEKILVFYDGENAAYYIAQCLELLHIKHLIYANTLRAETRSKYIVAFNMDPTIRVLLMDIRSGALGLNVNAASRVFFLNPCNRPGIEAQAIKRAHRIGQTRPVEVETLVLKGTIEEAIFQRAKAMTRKDHQEAKNLEDDFKITDIIQNAKVIPFDPVEGQGEAQMAKLAVPQQIFGREGRGDVKIEGIDVDRAIRGETAQTKKRNQQDGETKRTPARAKKQKTVPIRGPPATPATELNVSDLFESPIPGSHSTPQSTPQGLSDSIPTSQQNSLGSSASADRSLSLSIFGGQVSPN</sequence>
<organism evidence="6 7">
    <name type="scientific">Patellaria atrata CBS 101060</name>
    <dbReference type="NCBI Taxonomy" id="1346257"/>
    <lineage>
        <taxon>Eukaryota</taxon>
        <taxon>Fungi</taxon>
        <taxon>Dikarya</taxon>
        <taxon>Ascomycota</taxon>
        <taxon>Pezizomycotina</taxon>
        <taxon>Dothideomycetes</taxon>
        <taxon>Dothideomycetes incertae sedis</taxon>
        <taxon>Patellariales</taxon>
        <taxon>Patellariaceae</taxon>
        <taxon>Patellaria</taxon>
    </lineage>
</organism>
<evidence type="ECO:0000256" key="1">
    <source>
        <dbReference type="ARBA" id="ARBA00022741"/>
    </source>
</evidence>
<dbReference type="GO" id="GO:0016787">
    <property type="term" value="F:hydrolase activity"/>
    <property type="evidence" value="ECO:0007669"/>
    <property type="project" value="UniProtKB-KW"/>
</dbReference>
<keyword evidence="1" id="KW-0547">Nucleotide-binding</keyword>
<dbReference type="GO" id="GO:0005524">
    <property type="term" value="F:ATP binding"/>
    <property type="evidence" value="ECO:0007669"/>
    <property type="project" value="UniProtKB-KW"/>
</dbReference>
<dbReference type="SMART" id="SM00487">
    <property type="entry name" value="DEXDc"/>
    <property type="match status" value="1"/>
</dbReference>
<reference evidence="6" key="1">
    <citation type="journal article" date="2020" name="Stud. Mycol.">
        <title>101 Dothideomycetes genomes: a test case for predicting lifestyles and emergence of pathogens.</title>
        <authorList>
            <person name="Haridas S."/>
            <person name="Albert R."/>
            <person name="Binder M."/>
            <person name="Bloem J."/>
            <person name="Labutti K."/>
            <person name="Salamov A."/>
            <person name="Andreopoulos B."/>
            <person name="Baker S."/>
            <person name="Barry K."/>
            <person name="Bills G."/>
            <person name="Bluhm B."/>
            <person name="Cannon C."/>
            <person name="Castanera R."/>
            <person name="Culley D."/>
            <person name="Daum C."/>
            <person name="Ezra D."/>
            <person name="Gonzalez J."/>
            <person name="Henrissat B."/>
            <person name="Kuo A."/>
            <person name="Liang C."/>
            <person name="Lipzen A."/>
            <person name="Lutzoni F."/>
            <person name="Magnuson J."/>
            <person name="Mondo S."/>
            <person name="Nolan M."/>
            <person name="Ohm R."/>
            <person name="Pangilinan J."/>
            <person name="Park H.-J."/>
            <person name="Ramirez L."/>
            <person name="Alfaro M."/>
            <person name="Sun H."/>
            <person name="Tritt A."/>
            <person name="Yoshinaga Y."/>
            <person name="Zwiers L.-H."/>
            <person name="Turgeon B."/>
            <person name="Goodwin S."/>
            <person name="Spatafora J."/>
            <person name="Crous P."/>
            <person name="Grigoriev I."/>
        </authorList>
    </citation>
    <scope>NUCLEOTIDE SEQUENCE</scope>
    <source>
        <strain evidence="6">CBS 101060</strain>
    </source>
</reference>
<dbReference type="InterPro" id="IPR050628">
    <property type="entry name" value="SNF2_RAD54_helicase_TF"/>
</dbReference>
<dbReference type="InterPro" id="IPR001650">
    <property type="entry name" value="Helicase_C-like"/>
</dbReference>
<keyword evidence="2" id="KW-0378">Hydrolase</keyword>
<comment type="caution">
    <text evidence="6">The sequence shown here is derived from an EMBL/GenBank/DDBJ whole genome shotgun (WGS) entry which is preliminary data.</text>
</comment>
<dbReference type="EMBL" id="MU006094">
    <property type="protein sequence ID" value="KAF2839702.1"/>
    <property type="molecule type" value="Genomic_DNA"/>
</dbReference>
<feature type="domain" description="Helicase C-terminal" evidence="5">
    <location>
        <begin position="954"/>
        <end position="1110"/>
    </location>
</feature>